<dbReference type="Pfam" id="PF00690">
    <property type="entry name" value="Cation_ATPase_N"/>
    <property type="match status" value="1"/>
</dbReference>
<evidence type="ECO:0000313" key="18">
    <source>
        <dbReference type="Proteomes" id="UP000719412"/>
    </source>
</evidence>
<evidence type="ECO:0000256" key="2">
    <source>
        <dbReference type="ARBA" id="ARBA00012790"/>
    </source>
</evidence>
<name>A0A8J6HQ19_TENMO</name>
<keyword evidence="9" id="KW-0703">Sarcoplasmic reticulum</keyword>
<keyword evidence="6" id="KW-0547">Nucleotide-binding</keyword>
<evidence type="ECO:0000259" key="16">
    <source>
        <dbReference type="SMART" id="SM00831"/>
    </source>
</evidence>
<evidence type="ECO:0000256" key="7">
    <source>
        <dbReference type="ARBA" id="ARBA00022837"/>
    </source>
</evidence>
<dbReference type="SUPFAM" id="SSF81665">
    <property type="entry name" value="Calcium ATPase, transmembrane domain M"/>
    <property type="match status" value="1"/>
</dbReference>
<dbReference type="SUPFAM" id="SSF81653">
    <property type="entry name" value="Calcium ATPase, transduction domain A"/>
    <property type="match status" value="1"/>
</dbReference>
<keyword evidence="12" id="KW-0406">Ion transport</keyword>
<keyword evidence="4" id="KW-0109">Calcium transport</keyword>
<evidence type="ECO:0000256" key="8">
    <source>
        <dbReference type="ARBA" id="ARBA00022840"/>
    </source>
</evidence>
<keyword evidence="8" id="KW-0067">ATP-binding</keyword>
<dbReference type="InterPro" id="IPR008250">
    <property type="entry name" value="ATPase_P-typ_transduc_dom_A_sf"/>
</dbReference>
<feature type="transmembrane region" description="Helical" evidence="15">
    <location>
        <begin position="352"/>
        <end position="373"/>
    </location>
</feature>
<dbReference type="InterPro" id="IPR023298">
    <property type="entry name" value="ATPase_P-typ_TM_dom_sf"/>
</dbReference>
<dbReference type="EMBL" id="JABDTM020017026">
    <property type="protein sequence ID" value="KAH0818629.1"/>
    <property type="molecule type" value="Genomic_DNA"/>
</dbReference>
<evidence type="ECO:0000256" key="12">
    <source>
        <dbReference type="ARBA" id="ARBA00023065"/>
    </source>
</evidence>
<comment type="subcellular location">
    <subcellularLocation>
        <location evidence="1">Sarcoplasmic reticulum membrane</location>
        <topology evidence="1">Multi-pass membrane protein</topology>
    </subcellularLocation>
</comment>
<dbReference type="Gene3D" id="2.70.150.10">
    <property type="entry name" value="Calcium-transporting ATPase, cytoplasmic transduction domain A"/>
    <property type="match status" value="1"/>
</dbReference>
<comment type="catalytic activity">
    <reaction evidence="14">
        <text>Ca(2+)(in) + ATP + H2O = Ca(2+)(out) + ADP + phosphate + H(+)</text>
        <dbReference type="Rhea" id="RHEA:18105"/>
        <dbReference type="ChEBI" id="CHEBI:15377"/>
        <dbReference type="ChEBI" id="CHEBI:15378"/>
        <dbReference type="ChEBI" id="CHEBI:29108"/>
        <dbReference type="ChEBI" id="CHEBI:30616"/>
        <dbReference type="ChEBI" id="CHEBI:43474"/>
        <dbReference type="ChEBI" id="CHEBI:456216"/>
        <dbReference type="EC" id="7.2.2.10"/>
    </reaction>
</comment>
<reference evidence="17" key="1">
    <citation type="journal article" date="2020" name="J Insects Food Feed">
        <title>The yellow mealworm (Tenebrio molitor) genome: a resource for the emerging insects as food and feed industry.</title>
        <authorList>
            <person name="Eriksson T."/>
            <person name="Andere A."/>
            <person name="Kelstrup H."/>
            <person name="Emery V."/>
            <person name="Picard C."/>
        </authorList>
    </citation>
    <scope>NUCLEOTIDE SEQUENCE</scope>
    <source>
        <strain evidence="17">Stoneville</strain>
        <tissue evidence="17">Whole head</tissue>
    </source>
</reference>
<proteinExistence type="predicted"/>
<keyword evidence="13 15" id="KW-0472">Membrane</keyword>
<feature type="domain" description="Cation-transporting P-type ATPase N-terminal" evidence="16">
    <location>
        <begin position="113"/>
        <end position="187"/>
    </location>
</feature>
<evidence type="ECO:0000256" key="15">
    <source>
        <dbReference type="SAM" id="Phobius"/>
    </source>
</evidence>
<dbReference type="Pfam" id="PF00122">
    <property type="entry name" value="E1-E2_ATPase"/>
    <property type="match status" value="1"/>
</dbReference>
<organism evidence="17 18">
    <name type="scientific">Tenebrio molitor</name>
    <name type="common">Yellow mealworm beetle</name>
    <dbReference type="NCBI Taxonomy" id="7067"/>
    <lineage>
        <taxon>Eukaryota</taxon>
        <taxon>Metazoa</taxon>
        <taxon>Ecdysozoa</taxon>
        <taxon>Arthropoda</taxon>
        <taxon>Hexapoda</taxon>
        <taxon>Insecta</taxon>
        <taxon>Pterygota</taxon>
        <taxon>Neoptera</taxon>
        <taxon>Endopterygota</taxon>
        <taxon>Coleoptera</taxon>
        <taxon>Polyphaga</taxon>
        <taxon>Cucujiformia</taxon>
        <taxon>Tenebrionidae</taxon>
        <taxon>Tenebrio</taxon>
    </lineage>
</organism>
<evidence type="ECO:0000256" key="5">
    <source>
        <dbReference type="ARBA" id="ARBA00022692"/>
    </source>
</evidence>
<dbReference type="Gene3D" id="1.20.1110.10">
    <property type="entry name" value="Calcium-transporting ATPase, transmembrane domain"/>
    <property type="match status" value="1"/>
</dbReference>
<keyword evidence="18" id="KW-1185">Reference proteome</keyword>
<dbReference type="SMART" id="SM00831">
    <property type="entry name" value="Cation_ATPase_N"/>
    <property type="match status" value="1"/>
</dbReference>
<evidence type="ECO:0000256" key="6">
    <source>
        <dbReference type="ARBA" id="ARBA00022741"/>
    </source>
</evidence>
<keyword evidence="10" id="KW-1278">Translocase</keyword>
<evidence type="ECO:0000256" key="4">
    <source>
        <dbReference type="ARBA" id="ARBA00022568"/>
    </source>
</evidence>
<evidence type="ECO:0000256" key="1">
    <source>
        <dbReference type="ARBA" id="ARBA00004326"/>
    </source>
</evidence>
<dbReference type="InterPro" id="IPR059000">
    <property type="entry name" value="ATPase_P-type_domA"/>
</dbReference>
<dbReference type="FunFam" id="2.70.150.10:FF:000008">
    <property type="entry name" value="Calcium-transporting ATPase"/>
    <property type="match status" value="1"/>
</dbReference>
<evidence type="ECO:0000256" key="10">
    <source>
        <dbReference type="ARBA" id="ARBA00022967"/>
    </source>
</evidence>
<sequence>MVSMDDNILAAVGCVIAVHHDTYLHQLLLLVIPFVAKEDTIMTTQIRSKRLGKSSLREEILFGIFVSFPPTAASRTPPHTLRNSSRLGLFRSNLGEISLEQASGAAMWLTASEASSIRHEDIADRLHVDVRHGLSWQEATHRRQIAGYNEFSVKDDEPPWKKYLEQFKNPLILLLLASALVSVCMKQFDDAISITVAIVIVVTVAFVQEYRSEKSLQELTKLVPPSCHCLREGSPDTFLARELVPGDVVFLNVGDRVPADLRLFEAVDLTIDESSFTGETEPARKNVASVLRPNGNHSSNTNIAFMGTLVRCGNGKGIVVSTGANSEFGSVFKMMLEEEAPKTPLQKSMDSLGAQLSIYSFGIIGLIMLVGWLQGKAIMEMFTIGVSLAVAAIPEGEF</sequence>
<keyword evidence="11 15" id="KW-1133">Transmembrane helix</keyword>
<evidence type="ECO:0000256" key="14">
    <source>
        <dbReference type="ARBA" id="ARBA00048694"/>
    </source>
</evidence>
<dbReference type="Proteomes" id="UP000719412">
    <property type="component" value="Unassembled WGS sequence"/>
</dbReference>
<dbReference type="InterPro" id="IPR001757">
    <property type="entry name" value="P_typ_ATPase"/>
</dbReference>
<dbReference type="GO" id="GO:0005388">
    <property type="term" value="F:P-type calcium transporter activity"/>
    <property type="evidence" value="ECO:0007669"/>
    <property type="project" value="UniProtKB-EC"/>
</dbReference>
<keyword evidence="7" id="KW-0106">Calcium</keyword>
<protein>
    <recommendedName>
        <fullName evidence="2">P-type Ca(2+) transporter</fullName>
        <ecNumber evidence="2">7.2.2.10</ecNumber>
    </recommendedName>
</protein>
<evidence type="ECO:0000256" key="13">
    <source>
        <dbReference type="ARBA" id="ARBA00023136"/>
    </source>
</evidence>
<gene>
    <name evidence="17" type="ORF">GEV33_004162</name>
</gene>
<dbReference type="EC" id="7.2.2.10" evidence="2"/>
<dbReference type="NCBIfam" id="TIGR01494">
    <property type="entry name" value="ATPase_P-type"/>
    <property type="match status" value="1"/>
</dbReference>
<dbReference type="GO" id="GO:0033017">
    <property type="term" value="C:sarcoplasmic reticulum membrane"/>
    <property type="evidence" value="ECO:0007669"/>
    <property type="project" value="UniProtKB-SubCell"/>
</dbReference>
<reference evidence="17" key="2">
    <citation type="submission" date="2021-08" db="EMBL/GenBank/DDBJ databases">
        <authorList>
            <person name="Eriksson T."/>
        </authorList>
    </citation>
    <scope>NUCLEOTIDE SEQUENCE</scope>
    <source>
        <strain evidence="17">Stoneville</strain>
        <tissue evidence="17">Whole head</tissue>
    </source>
</reference>
<dbReference type="AlphaFoldDB" id="A0A8J6HQ19"/>
<keyword evidence="3" id="KW-0813">Transport</keyword>
<evidence type="ECO:0000256" key="9">
    <source>
        <dbReference type="ARBA" id="ARBA00022951"/>
    </source>
</evidence>
<dbReference type="GO" id="GO:0016887">
    <property type="term" value="F:ATP hydrolysis activity"/>
    <property type="evidence" value="ECO:0007669"/>
    <property type="project" value="InterPro"/>
</dbReference>
<evidence type="ECO:0000256" key="3">
    <source>
        <dbReference type="ARBA" id="ARBA00022448"/>
    </source>
</evidence>
<accession>A0A8J6HQ19</accession>
<dbReference type="PANTHER" id="PTHR42861">
    <property type="entry name" value="CALCIUM-TRANSPORTING ATPASE"/>
    <property type="match status" value="1"/>
</dbReference>
<dbReference type="GO" id="GO:0005524">
    <property type="term" value="F:ATP binding"/>
    <property type="evidence" value="ECO:0007669"/>
    <property type="project" value="UniProtKB-KW"/>
</dbReference>
<evidence type="ECO:0000256" key="11">
    <source>
        <dbReference type="ARBA" id="ARBA00022989"/>
    </source>
</evidence>
<keyword evidence="5 15" id="KW-0812">Transmembrane</keyword>
<comment type="caution">
    <text evidence="17">The sequence shown here is derived from an EMBL/GenBank/DDBJ whole genome shotgun (WGS) entry which is preliminary data.</text>
</comment>
<evidence type="ECO:0000313" key="17">
    <source>
        <dbReference type="EMBL" id="KAH0818629.1"/>
    </source>
</evidence>
<dbReference type="InterPro" id="IPR004014">
    <property type="entry name" value="ATPase_P-typ_cation-transptr_N"/>
</dbReference>